<evidence type="ECO:0000313" key="5">
    <source>
        <dbReference type="EMBL" id="KAB2699031.1"/>
    </source>
</evidence>
<dbReference type="EC" id="2.7.7.65" evidence="1"/>
<accession>A0A256H067</accession>
<evidence type="ECO:0000259" key="4">
    <source>
        <dbReference type="PROSITE" id="PS50887"/>
    </source>
</evidence>
<evidence type="ECO:0000256" key="3">
    <source>
        <dbReference type="SAM" id="Phobius"/>
    </source>
</evidence>
<dbReference type="EMBL" id="WBWF01000036">
    <property type="protein sequence ID" value="KAB2699031.1"/>
    <property type="molecule type" value="Genomic_DNA"/>
</dbReference>
<comment type="catalytic activity">
    <reaction evidence="2">
        <text>2 GTP = 3',3'-c-di-GMP + 2 diphosphate</text>
        <dbReference type="Rhea" id="RHEA:24898"/>
        <dbReference type="ChEBI" id="CHEBI:33019"/>
        <dbReference type="ChEBI" id="CHEBI:37565"/>
        <dbReference type="ChEBI" id="CHEBI:58805"/>
        <dbReference type="EC" id="2.7.7.65"/>
    </reaction>
</comment>
<dbReference type="RefSeq" id="WP_143851052.1">
    <property type="nucleotide sequence ID" value="NZ_JBHEEP010000044.1"/>
</dbReference>
<evidence type="ECO:0000313" key="6">
    <source>
        <dbReference type="EMBL" id="OYR32782.1"/>
    </source>
</evidence>
<reference evidence="6 7" key="1">
    <citation type="submission" date="2017-07" db="EMBL/GenBank/DDBJ databases">
        <title>Draft genome of Ochrobactrum lupini type strain LUP21.</title>
        <authorList>
            <person name="Krzyzanowska D.M."/>
            <person name="Jafra S."/>
        </authorList>
    </citation>
    <scope>NUCLEOTIDE SEQUENCE [LARGE SCALE GENOMIC DNA]</scope>
    <source>
        <strain evidence="6 7">LUP21</strain>
    </source>
</reference>
<dbReference type="CDD" id="cd01949">
    <property type="entry name" value="GGDEF"/>
    <property type="match status" value="1"/>
</dbReference>
<dbReference type="InterPro" id="IPR043128">
    <property type="entry name" value="Rev_trsase/Diguanyl_cyclase"/>
</dbReference>
<evidence type="ECO:0000256" key="1">
    <source>
        <dbReference type="ARBA" id="ARBA00012528"/>
    </source>
</evidence>
<dbReference type="NCBIfam" id="TIGR00254">
    <property type="entry name" value="GGDEF"/>
    <property type="match status" value="1"/>
</dbReference>
<dbReference type="GO" id="GO:0052621">
    <property type="term" value="F:diguanylate cyclase activity"/>
    <property type="evidence" value="ECO:0007669"/>
    <property type="project" value="UniProtKB-EC"/>
</dbReference>
<dbReference type="PANTHER" id="PTHR45138:SF9">
    <property type="entry name" value="DIGUANYLATE CYCLASE DGCM-RELATED"/>
    <property type="match status" value="1"/>
</dbReference>
<keyword evidence="3" id="KW-1133">Transmembrane helix</keyword>
<comment type="caution">
    <text evidence="6">The sequence shown here is derived from an EMBL/GenBank/DDBJ whole genome shotgun (WGS) entry which is preliminary data.</text>
</comment>
<keyword evidence="3" id="KW-0812">Transmembrane</keyword>
<dbReference type="EMBL" id="NNRN01000014">
    <property type="protein sequence ID" value="OYR32782.1"/>
    <property type="molecule type" value="Genomic_DNA"/>
</dbReference>
<dbReference type="Gene3D" id="3.30.70.270">
    <property type="match status" value="1"/>
</dbReference>
<dbReference type="Proteomes" id="UP000216363">
    <property type="component" value="Unassembled WGS sequence"/>
</dbReference>
<dbReference type="InterPro" id="IPR000160">
    <property type="entry name" value="GGDEF_dom"/>
</dbReference>
<dbReference type="SUPFAM" id="SSF55073">
    <property type="entry name" value="Nucleotide cyclase"/>
    <property type="match status" value="1"/>
</dbReference>
<feature type="transmembrane region" description="Helical" evidence="3">
    <location>
        <begin position="79"/>
        <end position="101"/>
    </location>
</feature>
<keyword evidence="3" id="KW-0472">Membrane</keyword>
<organism evidence="6 7">
    <name type="scientific">Brucella lupini</name>
    <dbReference type="NCBI Taxonomy" id="255457"/>
    <lineage>
        <taxon>Bacteria</taxon>
        <taxon>Pseudomonadati</taxon>
        <taxon>Pseudomonadota</taxon>
        <taxon>Alphaproteobacteria</taxon>
        <taxon>Hyphomicrobiales</taxon>
        <taxon>Brucellaceae</taxon>
        <taxon>Brucella/Ochrobactrum group</taxon>
        <taxon>Brucella</taxon>
    </lineage>
</organism>
<evidence type="ECO:0000256" key="2">
    <source>
        <dbReference type="ARBA" id="ARBA00034247"/>
    </source>
</evidence>
<feature type="domain" description="GGDEF" evidence="4">
    <location>
        <begin position="165"/>
        <end position="296"/>
    </location>
</feature>
<evidence type="ECO:0000313" key="8">
    <source>
        <dbReference type="Proteomes" id="UP000435957"/>
    </source>
</evidence>
<protein>
    <recommendedName>
        <fullName evidence="1">diguanylate cyclase</fullName>
        <ecNumber evidence="1">2.7.7.65</ecNumber>
    </recommendedName>
</protein>
<evidence type="ECO:0000313" key="7">
    <source>
        <dbReference type="Proteomes" id="UP000216363"/>
    </source>
</evidence>
<dbReference type="AlphaFoldDB" id="A0A256H067"/>
<reference evidence="5 8" key="2">
    <citation type="submission" date="2019-09" db="EMBL/GenBank/DDBJ databases">
        <title>Taxonomic organization of the family Brucellaceae based on a phylogenomic approach.</title>
        <authorList>
            <person name="Leclercq S."/>
            <person name="Cloeckaert A."/>
            <person name="Zygmunt M.S."/>
        </authorList>
    </citation>
    <scope>NUCLEOTIDE SEQUENCE [LARGE SCALE GENOMIC DNA]</scope>
    <source>
        <strain evidence="5 8">LUP23</strain>
    </source>
</reference>
<gene>
    <name evidence="6" type="ORF">CES86_5521</name>
    <name evidence="5" type="ORF">F9L03_25900</name>
</gene>
<name>A0A256H067_9HYPH</name>
<dbReference type="PANTHER" id="PTHR45138">
    <property type="entry name" value="REGULATORY COMPONENTS OF SENSORY TRANSDUCTION SYSTEM"/>
    <property type="match status" value="1"/>
</dbReference>
<feature type="transmembrane region" description="Helical" evidence="3">
    <location>
        <begin position="31"/>
        <end position="50"/>
    </location>
</feature>
<dbReference type="InterPro" id="IPR029787">
    <property type="entry name" value="Nucleotide_cyclase"/>
</dbReference>
<dbReference type="InterPro" id="IPR050469">
    <property type="entry name" value="Diguanylate_Cyclase"/>
</dbReference>
<dbReference type="PROSITE" id="PS50887">
    <property type="entry name" value="GGDEF"/>
    <property type="match status" value="1"/>
</dbReference>
<sequence>MTEDRRRPRGVRAHSFLTSLEKQLDSLTSAGVWRVLILSILCIALGGYLIHPTHVHLGPLYLLPICLASWRLDLRAGLAVAVIGAALSVGTCIAATGHLPAGAAGNLALHAFSLAIMAAIVSRFRASYERERIFARRDGITGALTRQAFESQAAAMIEAAAAQGRALLLAYLDLDGFKIVNDRHGHEVGDLVLKHFGSEGRAALRREDCFGRMGGDEFALLVPLPAIEDAQATAEGLHRRFSAALANGAHHVTCSMGALAISPDDGAYLDELLRKADRLMYAAKNGGKDGLRFSAAAPSLDVELPLFAGEASPAWSRPILRPPLGDAPEVAGNA</sequence>
<keyword evidence="8" id="KW-1185">Reference proteome</keyword>
<feature type="transmembrane region" description="Helical" evidence="3">
    <location>
        <begin position="107"/>
        <end position="126"/>
    </location>
</feature>
<dbReference type="SMART" id="SM00267">
    <property type="entry name" value="GGDEF"/>
    <property type="match status" value="1"/>
</dbReference>
<dbReference type="Pfam" id="PF00990">
    <property type="entry name" value="GGDEF"/>
    <property type="match status" value="1"/>
</dbReference>
<proteinExistence type="predicted"/>
<dbReference type="Proteomes" id="UP000435957">
    <property type="component" value="Unassembled WGS sequence"/>
</dbReference>